<dbReference type="HOGENOM" id="CLU_057148_1_0_1"/>
<dbReference type="SUPFAM" id="SSF53335">
    <property type="entry name" value="S-adenosyl-L-methionine-dependent methyltransferases"/>
    <property type="match status" value="1"/>
</dbReference>
<dbReference type="InterPro" id="IPR025714">
    <property type="entry name" value="Methyltranfer_dom"/>
</dbReference>
<dbReference type="EMBL" id="KB445591">
    <property type="protein sequence ID" value="EMD85233.1"/>
    <property type="molecule type" value="Genomic_DNA"/>
</dbReference>
<feature type="domain" description="Methyltransferase" evidence="1">
    <location>
        <begin position="46"/>
        <end position="154"/>
    </location>
</feature>
<reference evidence="2 3" key="1">
    <citation type="journal article" date="2012" name="PLoS Pathog.">
        <title>Diverse lifestyles and strategies of plant pathogenesis encoded in the genomes of eighteen Dothideomycetes fungi.</title>
        <authorList>
            <person name="Ohm R.A."/>
            <person name="Feau N."/>
            <person name="Henrissat B."/>
            <person name="Schoch C.L."/>
            <person name="Horwitz B.A."/>
            <person name="Barry K.W."/>
            <person name="Condon B.J."/>
            <person name="Copeland A.C."/>
            <person name="Dhillon B."/>
            <person name="Glaser F."/>
            <person name="Hesse C.N."/>
            <person name="Kosti I."/>
            <person name="LaButti K."/>
            <person name="Lindquist E.A."/>
            <person name="Lucas S."/>
            <person name="Salamov A.A."/>
            <person name="Bradshaw R.E."/>
            <person name="Ciuffetti L."/>
            <person name="Hamelin R.C."/>
            <person name="Kema G.H.J."/>
            <person name="Lawrence C."/>
            <person name="Scott J.A."/>
            <person name="Spatafora J.W."/>
            <person name="Turgeon B.G."/>
            <person name="de Wit P.J.G.M."/>
            <person name="Zhong S."/>
            <person name="Goodwin S.B."/>
            <person name="Grigoriev I.V."/>
        </authorList>
    </citation>
    <scope>NUCLEOTIDE SEQUENCE [LARGE SCALE GENOMIC DNA]</scope>
    <source>
        <strain evidence="3">C5 / ATCC 48332 / race O</strain>
    </source>
</reference>
<keyword evidence="3" id="KW-1185">Reference proteome</keyword>
<dbReference type="AlphaFoldDB" id="M2UB56"/>
<gene>
    <name evidence="2" type="ORF">COCHEDRAFT_1188433</name>
</gene>
<dbReference type="OrthoDB" id="10017101at2759"/>
<evidence type="ECO:0000313" key="3">
    <source>
        <dbReference type="Proteomes" id="UP000016936"/>
    </source>
</evidence>
<dbReference type="PANTHER" id="PTHR43591">
    <property type="entry name" value="METHYLTRANSFERASE"/>
    <property type="match status" value="1"/>
</dbReference>
<accession>M2UB56</accession>
<reference evidence="3" key="2">
    <citation type="journal article" date="2013" name="PLoS Genet.">
        <title>Comparative genome structure, secondary metabolite, and effector coding capacity across Cochliobolus pathogens.</title>
        <authorList>
            <person name="Condon B.J."/>
            <person name="Leng Y."/>
            <person name="Wu D."/>
            <person name="Bushley K.E."/>
            <person name="Ohm R.A."/>
            <person name="Otillar R."/>
            <person name="Martin J."/>
            <person name="Schackwitz W."/>
            <person name="Grimwood J."/>
            <person name="MohdZainudin N."/>
            <person name="Xue C."/>
            <person name="Wang R."/>
            <person name="Manning V.A."/>
            <person name="Dhillon B."/>
            <person name="Tu Z.J."/>
            <person name="Steffenson B.J."/>
            <person name="Salamov A."/>
            <person name="Sun H."/>
            <person name="Lowry S."/>
            <person name="LaButti K."/>
            <person name="Han J."/>
            <person name="Copeland A."/>
            <person name="Lindquist E."/>
            <person name="Barry K."/>
            <person name="Schmutz J."/>
            <person name="Baker S.E."/>
            <person name="Ciuffetti L.M."/>
            <person name="Grigoriev I.V."/>
            <person name="Zhong S."/>
            <person name="Turgeon B.G."/>
        </authorList>
    </citation>
    <scope>NUCLEOTIDE SEQUENCE [LARGE SCALE GENOMIC DNA]</scope>
    <source>
        <strain evidence="3">C5 / ATCC 48332 / race O</strain>
    </source>
</reference>
<name>M2UB56_COCH5</name>
<dbReference type="Gene3D" id="3.40.50.150">
    <property type="entry name" value="Vaccinia Virus protein VP39"/>
    <property type="match status" value="1"/>
</dbReference>
<dbReference type="Proteomes" id="UP000016936">
    <property type="component" value="Unassembled WGS sequence"/>
</dbReference>
<dbReference type="OMA" id="EHTTLIC"/>
<dbReference type="InterPro" id="IPR029063">
    <property type="entry name" value="SAM-dependent_MTases_sf"/>
</dbReference>
<evidence type="ECO:0000259" key="1">
    <source>
        <dbReference type="Pfam" id="PF13847"/>
    </source>
</evidence>
<dbReference type="CDD" id="cd02440">
    <property type="entry name" value="AdoMet_MTases"/>
    <property type="match status" value="1"/>
</dbReference>
<sequence>MSTDSSSAKFHIAYNDTTIKNFELRNVSTCLGYLLPTLQSLPPTFSLLDVGCGPGSITFDLARRFPQAKIIGLDQSGTIIEHNNANIEKNAPNTNLDFRVGDILRPESFLTADEIGNFDIVHEHTTLICIPDSAPVLQQMKILAKPNGGIVACRDGDTQSQVVWPPCPETDEIQERIYRMRGLETQMGRRLITKALEAGFCRDQITASASVMSNITLEERQAYAGSMLNMLADENSEYRKAAKKFGYTEEQVEVLRERMRRFIAAEDAWRLLICTEIICVNQLDI</sequence>
<organism evidence="2 3">
    <name type="scientific">Cochliobolus heterostrophus (strain C5 / ATCC 48332 / race O)</name>
    <name type="common">Southern corn leaf blight fungus</name>
    <name type="synonym">Bipolaris maydis</name>
    <dbReference type="NCBI Taxonomy" id="701091"/>
    <lineage>
        <taxon>Eukaryota</taxon>
        <taxon>Fungi</taxon>
        <taxon>Dikarya</taxon>
        <taxon>Ascomycota</taxon>
        <taxon>Pezizomycotina</taxon>
        <taxon>Dothideomycetes</taxon>
        <taxon>Pleosporomycetidae</taxon>
        <taxon>Pleosporales</taxon>
        <taxon>Pleosporineae</taxon>
        <taxon>Pleosporaceae</taxon>
        <taxon>Bipolaris</taxon>
    </lineage>
</organism>
<evidence type="ECO:0000313" key="2">
    <source>
        <dbReference type="EMBL" id="EMD85233.1"/>
    </source>
</evidence>
<proteinExistence type="predicted"/>
<protein>
    <recommendedName>
        <fullName evidence="1">Methyltransferase domain-containing protein</fullName>
    </recommendedName>
</protein>
<dbReference type="eggNOG" id="KOG1269">
    <property type="taxonomic scope" value="Eukaryota"/>
</dbReference>
<dbReference type="Pfam" id="PF13847">
    <property type="entry name" value="Methyltransf_31"/>
    <property type="match status" value="1"/>
</dbReference>
<dbReference type="STRING" id="701091.M2UB56"/>